<evidence type="ECO:0000313" key="2">
    <source>
        <dbReference type="Proteomes" id="UP000186601"/>
    </source>
</evidence>
<dbReference type="OrthoDB" id="514248at2759"/>
<dbReference type="EMBL" id="MLYV02000690">
    <property type="protein sequence ID" value="PSR79650.1"/>
    <property type="molecule type" value="Genomic_DNA"/>
</dbReference>
<proteinExistence type="predicted"/>
<name>A0A2R6NY05_9APHY</name>
<gene>
    <name evidence="1" type="ORF">PHLCEN_2v6951</name>
</gene>
<accession>A0A2R6NY05</accession>
<evidence type="ECO:0000313" key="1">
    <source>
        <dbReference type="EMBL" id="PSR79650.1"/>
    </source>
</evidence>
<comment type="caution">
    <text evidence="1">The sequence shown here is derived from an EMBL/GenBank/DDBJ whole genome shotgun (WGS) entry which is preliminary data.</text>
</comment>
<organism evidence="1 2">
    <name type="scientific">Hermanssonia centrifuga</name>
    <dbReference type="NCBI Taxonomy" id="98765"/>
    <lineage>
        <taxon>Eukaryota</taxon>
        <taxon>Fungi</taxon>
        <taxon>Dikarya</taxon>
        <taxon>Basidiomycota</taxon>
        <taxon>Agaricomycotina</taxon>
        <taxon>Agaricomycetes</taxon>
        <taxon>Polyporales</taxon>
        <taxon>Meruliaceae</taxon>
        <taxon>Hermanssonia</taxon>
    </lineage>
</organism>
<dbReference type="Proteomes" id="UP000186601">
    <property type="component" value="Unassembled WGS sequence"/>
</dbReference>
<protein>
    <submittedName>
        <fullName evidence="1">Uncharacterized protein</fullName>
    </submittedName>
</protein>
<sequence>MIRDTSSNNGLTLVFDWVKGWDRGLFESFMSHVGRKVEIALESENAATV</sequence>
<keyword evidence="2" id="KW-1185">Reference proteome</keyword>
<reference evidence="1 2" key="1">
    <citation type="submission" date="2018-02" db="EMBL/GenBank/DDBJ databases">
        <title>Genome sequence of the basidiomycete white-rot fungus Phlebia centrifuga.</title>
        <authorList>
            <person name="Granchi Z."/>
            <person name="Peng M."/>
            <person name="de Vries R.P."/>
            <person name="Hilden K."/>
            <person name="Makela M.R."/>
            <person name="Grigoriev I."/>
            <person name="Riley R."/>
        </authorList>
    </citation>
    <scope>NUCLEOTIDE SEQUENCE [LARGE SCALE GENOMIC DNA]</scope>
    <source>
        <strain evidence="1 2">FBCC195</strain>
    </source>
</reference>
<dbReference type="AlphaFoldDB" id="A0A2R6NY05"/>